<proteinExistence type="predicted"/>
<feature type="compositionally biased region" description="Basic residues" evidence="1">
    <location>
        <begin position="73"/>
        <end position="84"/>
    </location>
</feature>
<evidence type="ECO:0000313" key="2">
    <source>
        <dbReference type="EMBL" id="BCB82708.1"/>
    </source>
</evidence>
<gene>
    <name evidence="2" type="ORF">Psuf_000210</name>
</gene>
<reference evidence="2 3" key="2">
    <citation type="submission" date="2020-03" db="EMBL/GenBank/DDBJ databases">
        <authorList>
            <person name="Ichikawa N."/>
            <person name="Kimura A."/>
            <person name="Kitahashi Y."/>
            <person name="Uohara A."/>
        </authorList>
    </citation>
    <scope>NUCLEOTIDE SEQUENCE [LARGE SCALE GENOMIC DNA]</scope>
    <source>
        <strain evidence="2 3">NBRC 105367</strain>
    </source>
</reference>
<dbReference type="Proteomes" id="UP000503011">
    <property type="component" value="Chromosome"/>
</dbReference>
<keyword evidence="3" id="KW-1185">Reference proteome</keyword>
<feature type="region of interest" description="Disordered" evidence="1">
    <location>
        <begin position="39"/>
        <end position="84"/>
    </location>
</feature>
<dbReference type="EMBL" id="AP022871">
    <property type="protein sequence ID" value="BCB82708.1"/>
    <property type="molecule type" value="Genomic_DNA"/>
</dbReference>
<dbReference type="AlphaFoldDB" id="A0A6F8Y9Q0"/>
<sequence length="84" mass="9783">MDGHSLRAAFKEIRRHMAIACLMASPFVPYETMMLMLSAPTEPAPQEGHPERVTGRPPSRVERRLWAQLDTRRRPRWSRRRSAS</sequence>
<protein>
    <submittedName>
        <fullName evidence="2">Uncharacterized protein</fullName>
    </submittedName>
</protein>
<reference evidence="2 3" key="1">
    <citation type="submission" date="2020-03" db="EMBL/GenBank/DDBJ databases">
        <title>Whole genome shotgun sequence of Phytohabitans suffuscus NBRC 105367.</title>
        <authorList>
            <person name="Komaki H."/>
            <person name="Tamura T."/>
        </authorList>
    </citation>
    <scope>NUCLEOTIDE SEQUENCE [LARGE SCALE GENOMIC DNA]</scope>
    <source>
        <strain evidence="2 3">NBRC 105367</strain>
    </source>
</reference>
<dbReference type="Pfam" id="PF19534">
    <property type="entry name" value="DUF6059"/>
    <property type="match status" value="1"/>
</dbReference>
<organism evidence="2 3">
    <name type="scientific">Phytohabitans suffuscus</name>
    <dbReference type="NCBI Taxonomy" id="624315"/>
    <lineage>
        <taxon>Bacteria</taxon>
        <taxon>Bacillati</taxon>
        <taxon>Actinomycetota</taxon>
        <taxon>Actinomycetes</taxon>
        <taxon>Micromonosporales</taxon>
        <taxon>Micromonosporaceae</taxon>
    </lineage>
</organism>
<accession>A0A6F8Y9Q0</accession>
<evidence type="ECO:0000256" key="1">
    <source>
        <dbReference type="SAM" id="MobiDB-lite"/>
    </source>
</evidence>
<dbReference type="InterPro" id="IPR045701">
    <property type="entry name" value="DUF6059"/>
</dbReference>
<dbReference type="KEGG" id="psuu:Psuf_000210"/>
<evidence type="ECO:0000313" key="3">
    <source>
        <dbReference type="Proteomes" id="UP000503011"/>
    </source>
</evidence>
<name>A0A6F8Y9Q0_9ACTN</name>
<dbReference type="RefSeq" id="WP_173152399.1">
    <property type="nucleotide sequence ID" value="NZ_AP022871.1"/>
</dbReference>
<feature type="compositionally biased region" description="Basic and acidic residues" evidence="1">
    <location>
        <begin position="48"/>
        <end position="65"/>
    </location>
</feature>